<protein>
    <submittedName>
        <fullName evidence="1">Uncharacterized protein</fullName>
    </submittedName>
</protein>
<reference evidence="1" key="1">
    <citation type="submission" date="2023-07" db="EMBL/GenBank/DDBJ databases">
        <authorList>
            <consortium name="AG Swart"/>
            <person name="Singh M."/>
            <person name="Singh A."/>
            <person name="Seah K."/>
            <person name="Emmerich C."/>
        </authorList>
    </citation>
    <scope>NUCLEOTIDE SEQUENCE</scope>
    <source>
        <strain evidence="1">DP1</strain>
    </source>
</reference>
<dbReference type="EMBL" id="CAMPGE010007953">
    <property type="protein sequence ID" value="CAI2366868.1"/>
    <property type="molecule type" value="Genomic_DNA"/>
</dbReference>
<gene>
    <name evidence="1" type="ORF">ECRASSUSDP1_LOCUS8142</name>
</gene>
<evidence type="ECO:0000313" key="1">
    <source>
        <dbReference type="EMBL" id="CAI2366868.1"/>
    </source>
</evidence>
<accession>A0AAD1XCK2</accession>
<dbReference type="AlphaFoldDB" id="A0AAD1XCK2"/>
<dbReference type="Proteomes" id="UP001295684">
    <property type="component" value="Unassembled WGS sequence"/>
</dbReference>
<keyword evidence="2" id="KW-1185">Reference proteome</keyword>
<organism evidence="1 2">
    <name type="scientific">Euplotes crassus</name>
    <dbReference type="NCBI Taxonomy" id="5936"/>
    <lineage>
        <taxon>Eukaryota</taxon>
        <taxon>Sar</taxon>
        <taxon>Alveolata</taxon>
        <taxon>Ciliophora</taxon>
        <taxon>Intramacronucleata</taxon>
        <taxon>Spirotrichea</taxon>
        <taxon>Hypotrichia</taxon>
        <taxon>Euplotida</taxon>
        <taxon>Euplotidae</taxon>
        <taxon>Moneuplotes</taxon>
    </lineage>
</organism>
<sequence>MISRPISREQVREILVTSSLDKRDLDSYFDCPLPNYSEFPKEDKGWIGIAKSILLDDSPYKNMIQVARHCKDKEAQWKSLNCPKAQQDHNSLESRKKKVTKVISEEAPGSIKTIEMSRRESHLKSMMPKPKALKVRRHRKFKDFVKKNAVNASKLPSKSLKLIDDDDKNLRKSRCKKFTKANTMNTSKESSQVGTRSNFYKVKKEINNSVLQRRARDEMYQTFSPERLNRFHSKKSLRNAETSFDSEKPAKFVKKPRKKSFRKLPSYKKIPDFIVNPEMSIVEFCKLESVKNLIGMNNSFDQGDIIAESSNNKVFKDLLKAIFPFLQLISDFIVQVSVVI</sequence>
<evidence type="ECO:0000313" key="2">
    <source>
        <dbReference type="Proteomes" id="UP001295684"/>
    </source>
</evidence>
<name>A0AAD1XCK2_EUPCR</name>
<comment type="caution">
    <text evidence="1">The sequence shown here is derived from an EMBL/GenBank/DDBJ whole genome shotgun (WGS) entry which is preliminary data.</text>
</comment>
<proteinExistence type="predicted"/>